<dbReference type="GO" id="GO:0015030">
    <property type="term" value="C:Cajal body"/>
    <property type="evidence" value="ECO:0007669"/>
    <property type="project" value="UniProtKB-SubCell"/>
</dbReference>
<feature type="region of interest" description="Disordered" evidence="9">
    <location>
        <begin position="141"/>
        <end position="211"/>
    </location>
</feature>
<evidence type="ECO:0000256" key="5">
    <source>
        <dbReference type="ARBA" id="ARBA00022664"/>
    </source>
</evidence>
<dbReference type="RefSeq" id="XP_009059714.1">
    <property type="nucleotide sequence ID" value="XM_009061466.1"/>
</dbReference>
<feature type="compositionally biased region" description="Basic residues" evidence="9">
    <location>
        <begin position="257"/>
        <end position="273"/>
    </location>
</feature>
<dbReference type="Proteomes" id="UP000030746">
    <property type="component" value="Unassembled WGS sequence"/>
</dbReference>
<dbReference type="PANTHER" id="PTHR39267:SF1">
    <property type="entry name" value="SURVIVAL MOTOR NEURON PROTEIN"/>
    <property type="match status" value="1"/>
</dbReference>
<sequence>MAGAESGFVLFQRGETDDSDAWDDTALIKAYDEAIAAVKSKLNGSENDEVNDTPDPIPVKHGHGKKKKNKHKNKPRKRQKWKLNDYCRAVYSEDGYIYNAKIISIDTTTDTCIVKYMDYGNEEKQNIAALLRPIAHYSDDKLTSASETESQDQEGEDTGAAKSNHWNIPGFHPPPPPFPGMMPPPFPPGAAGMLPGFRGQRSPRIPTIPPPPPPFYDDNIENDEDALSCMLISWYMSGYHTGYYQGLKQARQQTSGKSHHHHHNHHSHHGGVR</sequence>
<dbReference type="HOGENOM" id="CLU_077852_0_0_1"/>
<dbReference type="CTD" id="20249474"/>
<keyword evidence="4" id="KW-0963">Cytoplasm</keyword>
<dbReference type="OMA" id="DETVNGM"/>
<evidence type="ECO:0000256" key="2">
    <source>
        <dbReference type="ARBA" id="ARBA00004408"/>
    </source>
</evidence>
<dbReference type="STRING" id="225164.V3ZZ29"/>
<evidence type="ECO:0000256" key="9">
    <source>
        <dbReference type="SAM" id="MobiDB-lite"/>
    </source>
</evidence>
<feature type="compositionally biased region" description="Basic residues" evidence="9">
    <location>
        <begin position="60"/>
        <end position="79"/>
    </location>
</feature>
<dbReference type="OrthoDB" id="197400at2759"/>
<dbReference type="InterPro" id="IPR047298">
    <property type="entry name" value="Tudor_SMN_eumet"/>
</dbReference>
<evidence type="ECO:0000313" key="11">
    <source>
        <dbReference type="EMBL" id="ESO89662.1"/>
    </source>
</evidence>
<dbReference type="InterPro" id="IPR002999">
    <property type="entry name" value="Tudor"/>
</dbReference>
<organism evidence="11 12">
    <name type="scientific">Lottia gigantea</name>
    <name type="common">Giant owl limpet</name>
    <dbReference type="NCBI Taxonomy" id="225164"/>
    <lineage>
        <taxon>Eukaryota</taxon>
        <taxon>Metazoa</taxon>
        <taxon>Spiralia</taxon>
        <taxon>Lophotrochozoa</taxon>
        <taxon>Mollusca</taxon>
        <taxon>Gastropoda</taxon>
        <taxon>Patellogastropoda</taxon>
        <taxon>Lottioidea</taxon>
        <taxon>Lottiidae</taxon>
        <taxon>Lottia</taxon>
    </lineage>
</organism>
<dbReference type="AlphaFoldDB" id="V3ZZ29"/>
<dbReference type="KEGG" id="lgi:LOTGIDRAFT_234254"/>
<proteinExistence type="inferred from homology"/>
<dbReference type="Pfam" id="PF06003">
    <property type="entry name" value="SMN_Tudor"/>
    <property type="match status" value="1"/>
</dbReference>
<comment type="similarity">
    <text evidence="3">Belongs to the SMN family.</text>
</comment>
<dbReference type="GO" id="GO:0006397">
    <property type="term" value="P:mRNA processing"/>
    <property type="evidence" value="ECO:0007669"/>
    <property type="project" value="UniProtKB-KW"/>
</dbReference>
<dbReference type="PANTHER" id="PTHR39267">
    <property type="entry name" value="SURVIVAL MOTOR NEURON-LIKE PROTEIN 1"/>
    <property type="match status" value="1"/>
</dbReference>
<protein>
    <recommendedName>
        <fullName evidence="10">Tudor domain-containing protein</fullName>
    </recommendedName>
</protein>
<feature type="compositionally biased region" description="Pro residues" evidence="9">
    <location>
        <begin position="171"/>
        <end position="188"/>
    </location>
</feature>
<dbReference type="GO" id="GO:0003723">
    <property type="term" value="F:RNA binding"/>
    <property type="evidence" value="ECO:0007669"/>
    <property type="project" value="InterPro"/>
</dbReference>
<keyword evidence="5" id="KW-0507">mRNA processing</keyword>
<keyword evidence="12" id="KW-1185">Reference proteome</keyword>
<gene>
    <name evidence="11" type="ORF">LOTGIDRAFT_234254</name>
</gene>
<evidence type="ECO:0000256" key="8">
    <source>
        <dbReference type="ARBA" id="ARBA00034695"/>
    </source>
</evidence>
<dbReference type="Pfam" id="PF20636">
    <property type="entry name" value="SMN_G2-BD"/>
    <property type="match status" value="1"/>
</dbReference>
<evidence type="ECO:0000256" key="4">
    <source>
        <dbReference type="ARBA" id="ARBA00022490"/>
    </source>
</evidence>
<dbReference type="GO" id="GO:0008380">
    <property type="term" value="P:RNA splicing"/>
    <property type="evidence" value="ECO:0007669"/>
    <property type="project" value="UniProtKB-KW"/>
</dbReference>
<evidence type="ECO:0000256" key="7">
    <source>
        <dbReference type="ARBA" id="ARBA00023242"/>
    </source>
</evidence>
<reference evidence="11 12" key="1">
    <citation type="journal article" date="2013" name="Nature">
        <title>Insights into bilaterian evolution from three spiralian genomes.</title>
        <authorList>
            <person name="Simakov O."/>
            <person name="Marletaz F."/>
            <person name="Cho S.J."/>
            <person name="Edsinger-Gonzales E."/>
            <person name="Havlak P."/>
            <person name="Hellsten U."/>
            <person name="Kuo D.H."/>
            <person name="Larsson T."/>
            <person name="Lv J."/>
            <person name="Arendt D."/>
            <person name="Savage R."/>
            <person name="Osoegawa K."/>
            <person name="de Jong P."/>
            <person name="Grimwood J."/>
            <person name="Chapman J.A."/>
            <person name="Shapiro H."/>
            <person name="Aerts A."/>
            <person name="Otillar R.P."/>
            <person name="Terry A.Y."/>
            <person name="Boore J.L."/>
            <person name="Grigoriev I.V."/>
            <person name="Lindberg D.R."/>
            <person name="Seaver E.C."/>
            <person name="Weisblat D.A."/>
            <person name="Putnam N.H."/>
            <person name="Rokhsar D.S."/>
        </authorList>
    </citation>
    <scope>NUCLEOTIDE SEQUENCE [LARGE SCALE GENOMIC DNA]</scope>
</reference>
<evidence type="ECO:0000256" key="1">
    <source>
        <dbReference type="ARBA" id="ARBA00004216"/>
    </source>
</evidence>
<dbReference type="Gene3D" id="3.40.190.10">
    <property type="entry name" value="Periplasmic binding protein-like II"/>
    <property type="match status" value="1"/>
</dbReference>
<feature type="region of interest" description="Disordered" evidence="9">
    <location>
        <begin position="42"/>
        <end position="79"/>
    </location>
</feature>
<feature type="region of interest" description="Disordered" evidence="9">
    <location>
        <begin position="248"/>
        <end position="273"/>
    </location>
</feature>
<keyword evidence="6" id="KW-0508">mRNA splicing</keyword>
<evidence type="ECO:0000259" key="10">
    <source>
        <dbReference type="PROSITE" id="PS50304"/>
    </source>
</evidence>
<dbReference type="SMART" id="SM00333">
    <property type="entry name" value="TUDOR"/>
    <property type="match status" value="1"/>
</dbReference>
<dbReference type="CDD" id="cd22852">
    <property type="entry name" value="SMN_C"/>
    <property type="match status" value="1"/>
</dbReference>
<keyword evidence="7" id="KW-0539">Nucleus</keyword>
<evidence type="ECO:0000256" key="3">
    <source>
        <dbReference type="ARBA" id="ARBA00005371"/>
    </source>
</evidence>
<dbReference type="InterPro" id="IPR010304">
    <property type="entry name" value="SMN_Tudor"/>
</dbReference>
<accession>V3ZZ29</accession>
<dbReference type="GO" id="GO:0097504">
    <property type="term" value="C:Gemini of Cajal bodies"/>
    <property type="evidence" value="ECO:0007669"/>
    <property type="project" value="UniProtKB-SubCell"/>
</dbReference>
<dbReference type="PROSITE" id="PS50304">
    <property type="entry name" value="TUDOR"/>
    <property type="match status" value="1"/>
</dbReference>
<dbReference type="CDD" id="cd20398">
    <property type="entry name" value="Tudor_SMN"/>
    <property type="match status" value="1"/>
</dbReference>
<name>V3ZZ29_LOTGI</name>
<dbReference type="InterPro" id="IPR047313">
    <property type="entry name" value="SMN_C"/>
</dbReference>
<dbReference type="Pfam" id="PF20635">
    <property type="entry name" value="SMN_YG-box"/>
    <property type="match status" value="1"/>
</dbReference>
<dbReference type="GeneID" id="20249474"/>
<dbReference type="InterPro" id="IPR049481">
    <property type="entry name" value="SMN_G2-BD"/>
</dbReference>
<dbReference type="EMBL" id="KB202567">
    <property type="protein sequence ID" value="ESO89662.1"/>
    <property type="molecule type" value="Genomic_DNA"/>
</dbReference>
<dbReference type="GO" id="GO:0030018">
    <property type="term" value="C:Z disc"/>
    <property type="evidence" value="ECO:0007669"/>
    <property type="project" value="UniProtKB-SubCell"/>
</dbReference>
<comment type="subcellular location">
    <subcellularLocation>
        <location evidence="1">Cytoplasm</location>
        <location evidence="1">Myofibril</location>
        <location evidence="1">Sarcomere</location>
        <location evidence="1">Z line</location>
    </subcellularLocation>
    <subcellularLocation>
        <location evidence="2">Nucleus</location>
        <location evidence="2">Cajal body</location>
    </subcellularLocation>
    <subcellularLocation>
        <location evidence="8">Nucleus</location>
        <location evidence="8">Gem</location>
    </subcellularLocation>
</comment>
<feature type="domain" description="Tudor" evidence="10">
    <location>
        <begin position="80"/>
        <end position="140"/>
    </location>
</feature>
<dbReference type="Gene3D" id="2.30.30.140">
    <property type="match status" value="1"/>
</dbReference>
<dbReference type="InterPro" id="IPR040424">
    <property type="entry name" value="Smn1"/>
</dbReference>
<evidence type="ECO:0000256" key="6">
    <source>
        <dbReference type="ARBA" id="ARBA00023187"/>
    </source>
</evidence>
<evidence type="ECO:0000313" key="12">
    <source>
        <dbReference type="Proteomes" id="UP000030746"/>
    </source>
</evidence>
<dbReference type="SUPFAM" id="SSF63748">
    <property type="entry name" value="Tudor/PWWP/MBT"/>
    <property type="match status" value="1"/>
</dbReference>
<dbReference type="CDD" id="cd22851">
    <property type="entry name" value="SMN_N"/>
    <property type="match status" value="1"/>
</dbReference>